<dbReference type="Pfam" id="PF00849">
    <property type="entry name" value="PseudoU_synth_2"/>
    <property type="match status" value="1"/>
</dbReference>
<dbReference type="PANTHER" id="PTHR21600">
    <property type="entry name" value="MITOCHONDRIAL RNA PSEUDOURIDINE SYNTHASE"/>
    <property type="match status" value="1"/>
</dbReference>
<dbReference type="CDD" id="cd02869">
    <property type="entry name" value="PseudoU_synth_RluA_like"/>
    <property type="match status" value="1"/>
</dbReference>
<dbReference type="RefSeq" id="WP_354219942.1">
    <property type="nucleotide sequence ID" value="NZ_JBEPMX010000006.1"/>
</dbReference>
<protein>
    <recommendedName>
        <fullName evidence="3">Pseudouridine synthase</fullName>
        <ecNumber evidence="3">5.4.99.-</ecNumber>
    </recommendedName>
</protein>
<dbReference type="EC" id="5.4.99.-" evidence="3"/>
<dbReference type="GO" id="GO:0160140">
    <property type="term" value="F:23S rRNA pseudouridine(1911/1915/1917) synthase activity"/>
    <property type="evidence" value="ECO:0007669"/>
    <property type="project" value="UniProtKB-EC"/>
</dbReference>
<accession>A0ABV2KUV5</accession>
<evidence type="ECO:0000313" key="6">
    <source>
        <dbReference type="Proteomes" id="UP001549167"/>
    </source>
</evidence>
<dbReference type="InterPro" id="IPR020103">
    <property type="entry name" value="PsdUridine_synth_cat_dom_sf"/>
</dbReference>
<dbReference type="EMBL" id="JBEPMX010000006">
    <property type="protein sequence ID" value="MET3683363.1"/>
    <property type="molecule type" value="Genomic_DNA"/>
</dbReference>
<dbReference type="InterPro" id="IPR006225">
    <property type="entry name" value="PsdUridine_synth_RluC/D"/>
</dbReference>
<reference evidence="5 6" key="1">
    <citation type="submission" date="2024-06" db="EMBL/GenBank/DDBJ databases">
        <title>Genomic Encyclopedia of Type Strains, Phase IV (KMG-IV): sequencing the most valuable type-strain genomes for metagenomic binning, comparative biology and taxonomic classification.</title>
        <authorList>
            <person name="Goeker M."/>
        </authorList>
    </citation>
    <scope>NUCLEOTIDE SEQUENCE [LARGE SCALE GENOMIC DNA]</scope>
    <source>
        <strain evidence="5 6">DSM 23520</strain>
    </source>
</reference>
<comment type="function">
    <text evidence="3">Responsible for synthesis of pseudouridine from uracil.</text>
</comment>
<keyword evidence="3 5" id="KW-0413">Isomerase</keyword>
<dbReference type="SUPFAM" id="SSF55120">
    <property type="entry name" value="Pseudouridine synthase"/>
    <property type="match status" value="1"/>
</dbReference>
<proteinExistence type="inferred from homology"/>
<comment type="caution">
    <text evidence="5">The sequence shown here is derived from an EMBL/GenBank/DDBJ whole genome shotgun (WGS) entry which is preliminary data.</text>
</comment>
<dbReference type="PANTHER" id="PTHR21600:SF35">
    <property type="entry name" value="PSEUDOURIDINE SYNTHASE"/>
    <property type="match status" value="1"/>
</dbReference>
<name>A0ABV2KUV5_9BACI</name>
<dbReference type="Proteomes" id="UP001549167">
    <property type="component" value="Unassembled WGS sequence"/>
</dbReference>
<keyword evidence="6" id="KW-1185">Reference proteome</keyword>
<feature type="domain" description="Pseudouridine synthase RsuA/RluA-like" evidence="4">
    <location>
        <begin position="89"/>
        <end position="236"/>
    </location>
</feature>
<dbReference type="InterPro" id="IPR050188">
    <property type="entry name" value="RluA_PseudoU_synthase"/>
</dbReference>
<dbReference type="NCBIfam" id="TIGR00005">
    <property type="entry name" value="rluA_subfam"/>
    <property type="match status" value="1"/>
</dbReference>
<dbReference type="InterPro" id="IPR006145">
    <property type="entry name" value="PsdUridine_synth_RsuA/RluA"/>
</dbReference>
<dbReference type="Gene3D" id="3.30.2350.10">
    <property type="entry name" value="Pseudouridine synthase"/>
    <property type="match status" value="1"/>
</dbReference>
<comment type="similarity">
    <text evidence="2 3">Belongs to the pseudouridine synthase RluA family.</text>
</comment>
<organism evidence="5 6">
    <name type="scientific">Alkalibacillus flavidus</name>
    <dbReference type="NCBI Taxonomy" id="546021"/>
    <lineage>
        <taxon>Bacteria</taxon>
        <taxon>Bacillati</taxon>
        <taxon>Bacillota</taxon>
        <taxon>Bacilli</taxon>
        <taxon>Bacillales</taxon>
        <taxon>Bacillaceae</taxon>
        <taxon>Alkalibacillus</taxon>
    </lineage>
</organism>
<comment type="catalytic activity">
    <reaction evidence="1 3">
        <text>a uridine in RNA = a pseudouridine in RNA</text>
        <dbReference type="Rhea" id="RHEA:48348"/>
        <dbReference type="Rhea" id="RHEA-COMP:12068"/>
        <dbReference type="Rhea" id="RHEA-COMP:12069"/>
        <dbReference type="ChEBI" id="CHEBI:65314"/>
        <dbReference type="ChEBI" id="CHEBI:65315"/>
    </reaction>
</comment>
<sequence>MSIVLSWTVERKYDQWLVREYLLDVRAFSSRLLKRVKQDGKIDVGGRAVTVRERLRSGDVIQVTMPEEPRSDAVTPYRMSLEIVYVDNHVLIVNKPRGMAVTPNMNDRDQATLANGVLHYFNERGIRTTPHIVTRLDRYTSGLVLIAKHSYAHHLLQMTDVKRWYTAVVEGELYGSGTLSWPIARHLPSIIERTVSSDGKEAVTHYWSKAVGRGRTCVQLELETGRTHQIRVHFAHFGYPLVGDDLYGRSSIDITGQALHAQWLSFVHPFTLKRVTAYARLPAAIQALL</sequence>
<evidence type="ECO:0000256" key="2">
    <source>
        <dbReference type="ARBA" id="ARBA00010876"/>
    </source>
</evidence>
<evidence type="ECO:0000256" key="1">
    <source>
        <dbReference type="ARBA" id="ARBA00000073"/>
    </source>
</evidence>
<dbReference type="InterPro" id="IPR006224">
    <property type="entry name" value="PsdUridine_synth_RluA-like_CS"/>
</dbReference>
<evidence type="ECO:0000259" key="4">
    <source>
        <dbReference type="Pfam" id="PF00849"/>
    </source>
</evidence>
<gene>
    <name evidence="5" type="ORF">ABID56_001458</name>
</gene>
<dbReference type="PROSITE" id="PS01129">
    <property type="entry name" value="PSI_RLU"/>
    <property type="match status" value="1"/>
</dbReference>
<evidence type="ECO:0000313" key="5">
    <source>
        <dbReference type="EMBL" id="MET3683363.1"/>
    </source>
</evidence>
<evidence type="ECO:0000256" key="3">
    <source>
        <dbReference type="RuleBase" id="RU362028"/>
    </source>
</evidence>